<dbReference type="Pfam" id="PF13489">
    <property type="entry name" value="Methyltransf_23"/>
    <property type="match status" value="1"/>
</dbReference>
<dbReference type="GO" id="GO:0008168">
    <property type="term" value="F:methyltransferase activity"/>
    <property type="evidence" value="ECO:0007669"/>
    <property type="project" value="UniProtKB-KW"/>
</dbReference>
<sequence length="398" mass="44782">MVIELQLESVVVPYDENLLERARTQWQFGDWERLSKIDKEMLRHHPERARLAMLVAASHLQIDNNILARQFLQLAREWGCSKKLIAQILTAGALNSLGRAAVLAGDMPRALRHFESSIQAGTPGADTRLIAMARSSEQLAQVQRLNTCAAHNATTSQDVHVTQVDSKADNSVRAVESVQKSEIYNKAFYDEQRHGSESSAREVLPALFRYFKPRTMIDIGCGVGTWVKVAKELGVEFVLGVDGSYAIAGLVIPEASFVPHDLGQPLGNLGRFDLAMSLEVAEHLDASRADGFVADLCGLSDAILFSAAIPHQGGADHRNENWPEYWATKFEKHGYVPLDFLREILWTNSKVEWWYRQNVLVFVREVVLEKVFGRMERAPSQYLTRIHPDLLIKRATRR</sequence>
<reference evidence="2" key="1">
    <citation type="submission" date="2017-04" db="EMBL/GenBank/DDBJ databases">
        <authorList>
            <person name="Varghese N."/>
            <person name="Submissions S."/>
        </authorList>
    </citation>
    <scope>NUCLEOTIDE SEQUENCE [LARGE SCALE GENOMIC DNA]</scope>
    <source>
        <strain evidence="2">LMG 29540</strain>
    </source>
</reference>
<dbReference type="Gene3D" id="1.25.40.10">
    <property type="entry name" value="Tetratricopeptide repeat domain"/>
    <property type="match status" value="1"/>
</dbReference>
<dbReference type="Proteomes" id="UP000193228">
    <property type="component" value="Unassembled WGS sequence"/>
</dbReference>
<dbReference type="RefSeq" id="WP_167387562.1">
    <property type="nucleotide sequence ID" value="NZ_FXAT01000008.1"/>
</dbReference>
<dbReference type="STRING" id="1515439.SAMN06265784_108212"/>
<dbReference type="Gene3D" id="3.40.50.150">
    <property type="entry name" value="Vaccinia Virus protein VP39"/>
    <property type="match status" value="1"/>
</dbReference>
<evidence type="ECO:0000313" key="2">
    <source>
        <dbReference type="Proteomes" id="UP000193228"/>
    </source>
</evidence>
<name>A0A1X7LRS2_9BURK</name>
<keyword evidence="2" id="KW-1185">Reference proteome</keyword>
<protein>
    <submittedName>
        <fullName evidence="1">Methyltransferase domain-containing protein</fullName>
    </submittedName>
</protein>
<accession>A0A1X7LRS2</accession>
<dbReference type="InterPro" id="IPR029063">
    <property type="entry name" value="SAM-dependent_MTases_sf"/>
</dbReference>
<keyword evidence="1" id="KW-0808">Transferase</keyword>
<proteinExistence type="predicted"/>
<evidence type="ECO:0000313" key="1">
    <source>
        <dbReference type="EMBL" id="SMG56525.1"/>
    </source>
</evidence>
<dbReference type="GO" id="GO:0032259">
    <property type="term" value="P:methylation"/>
    <property type="evidence" value="ECO:0007669"/>
    <property type="project" value="UniProtKB-KW"/>
</dbReference>
<keyword evidence="1" id="KW-0489">Methyltransferase</keyword>
<dbReference type="AlphaFoldDB" id="A0A1X7LRS2"/>
<gene>
    <name evidence="1" type="ORF">SAMN06265784_108212</name>
</gene>
<dbReference type="SUPFAM" id="SSF53335">
    <property type="entry name" value="S-adenosyl-L-methionine-dependent methyltransferases"/>
    <property type="match status" value="1"/>
</dbReference>
<dbReference type="InterPro" id="IPR011990">
    <property type="entry name" value="TPR-like_helical_dom_sf"/>
</dbReference>
<organism evidence="1 2">
    <name type="scientific">Paraburkholderia susongensis</name>
    <dbReference type="NCBI Taxonomy" id="1515439"/>
    <lineage>
        <taxon>Bacteria</taxon>
        <taxon>Pseudomonadati</taxon>
        <taxon>Pseudomonadota</taxon>
        <taxon>Betaproteobacteria</taxon>
        <taxon>Burkholderiales</taxon>
        <taxon>Burkholderiaceae</taxon>
        <taxon>Paraburkholderia</taxon>
    </lineage>
</organism>
<dbReference type="EMBL" id="FXAT01000008">
    <property type="protein sequence ID" value="SMG56525.1"/>
    <property type="molecule type" value="Genomic_DNA"/>
</dbReference>